<evidence type="ECO:0000313" key="4">
    <source>
        <dbReference type="Proteomes" id="UP001189429"/>
    </source>
</evidence>
<proteinExistence type="predicted"/>
<comment type="caution">
    <text evidence="3">The sequence shown here is derived from an EMBL/GenBank/DDBJ whole genome shotgun (WGS) entry which is preliminary data.</text>
</comment>
<organism evidence="3 4">
    <name type="scientific">Prorocentrum cordatum</name>
    <dbReference type="NCBI Taxonomy" id="2364126"/>
    <lineage>
        <taxon>Eukaryota</taxon>
        <taxon>Sar</taxon>
        <taxon>Alveolata</taxon>
        <taxon>Dinophyceae</taxon>
        <taxon>Prorocentrales</taxon>
        <taxon>Prorocentraceae</taxon>
        <taxon>Prorocentrum</taxon>
    </lineage>
</organism>
<dbReference type="Proteomes" id="UP001189429">
    <property type="component" value="Unassembled WGS sequence"/>
</dbReference>
<feature type="non-terminal residue" evidence="3">
    <location>
        <position position="1"/>
    </location>
</feature>
<name>A0ABN9SGE7_9DINO</name>
<sequence>ATLARAVHEWWRAAARRSAPARAGAPMERNASAPAVGPGAGRPKYNIKQFRGILDEVSLAKSVVEQERAQALEQAGHVDRLFRERDAEAQLIQKELSVQLRCAGRSYQQILDANRQISEDLQAEAERRRAEVSALEQQVQELTAKVESSVRPWKEEVSKRDLRILKMQESAVDLDKQLREALLALPRERERLTSEIDTIRKARDETVREFGALKGQLDSIEETHANEKEEVRLQARKDVVELQCRMDEVERATEEQKKRDAEEIHRLNLQIKGLLQERQADKREHERYDRKLEMKEDGFQKMVHDWKVKTDSTHEQAEQMRANYERTITRMDEQLQEAERETQRKLKPWQELAEKNGREIKSLRDKYNEGAKECDRLRQREQQLEEELEKRLAAANGALELAQLETYKLKRTVEKQEEEAKDQDRGDRKRLVILETKLLDVVEQTQTLLAKRDIELQEKVQMIQNLQQKVRSQALHEGEHEKLWDERVQAKEEGYGAVVAQLKFAEGQIEEERGRTMNAIKMVRKRERSIERLKAEHTEELQTRTAEHEALLLQNQEWAGMIDNLEAEREASERRWEALMEARDKRQDDREADLRIEMLHRDEAVAEMEKTLQGNKEHFDKSKSSWEDKERELEMMLRSRDRAITGLKNEIEFIHESWELKYNRLMDLFDKLQQKFEDGVGNGGVVEAHRRAEALKRENQELSTQIKQLKEGIKKQKKQIRDLHIDIDMVTKETADVLVGKDAAMAELVGENVNLQKQLQAAHEEREAVIRELKGEQISLAESFQDRVVQLEQLVEAMRFTDRQALVDKIDVWKRAYERCAIARDDQEEEYKALVDTKDLQIGAVAEEYREVLNKMDRMQMQADEELEAVNKKWKQDQASWKMERLKLQQEAMKLQLQLEKAEQAKVSMVQVEMQGSAVSSAETDALKAKVQRQKVKKKALKAGVQELITENTDWRAKCAALEEQIVVGAENLEKFTKWRDERYEAMKKEYEAMKAILEKEMNTAQDTCKDIEEQVREFPSPFEVELQELKDRYAQTQAGILTMSLENAKLREDLKAQQDSYNKQMEELEANLKLAHFLLKEVGSVGDLKKLGQGQAAASATPAG</sequence>
<keyword evidence="4" id="KW-1185">Reference proteome</keyword>
<evidence type="ECO:0000256" key="2">
    <source>
        <dbReference type="SAM" id="MobiDB-lite"/>
    </source>
</evidence>
<keyword evidence="1" id="KW-0175">Coiled coil</keyword>
<evidence type="ECO:0000256" key="1">
    <source>
        <dbReference type="SAM" id="Coils"/>
    </source>
</evidence>
<gene>
    <name evidence="3" type="ORF">PCOR1329_LOCUS29113</name>
</gene>
<accession>A0ABN9SGE7</accession>
<feature type="coiled-coil region" evidence="1">
    <location>
        <begin position="118"/>
        <end position="145"/>
    </location>
</feature>
<reference evidence="3" key="1">
    <citation type="submission" date="2023-10" db="EMBL/GenBank/DDBJ databases">
        <authorList>
            <person name="Chen Y."/>
            <person name="Shah S."/>
            <person name="Dougan E. K."/>
            <person name="Thang M."/>
            <person name="Chan C."/>
        </authorList>
    </citation>
    <scope>NUCLEOTIDE SEQUENCE [LARGE SCALE GENOMIC DNA]</scope>
</reference>
<feature type="coiled-coil region" evidence="1">
    <location>
        <begin position="548"/>
        <end position="582"/>
    </location>
</feature>
<feature type="region of interest" description="Disordered" evidence="2">
    <location>
        <begin position="18"/>
        <end position="40"/>
    </location>
</feature>
<evidence type="ECO:0000313" key="3">
    <source>
        <dbReference type="EMBL" id="CAK0830470.1"/>
    </source>
</evidence>
<feature type="coiled-coil region" evidence="1">
    <location>
        <begin position="849"/>
        <end position="905"/>
    </location>
</feature>
<feature type="coiled-coil region" evidence="1">
    <location>
        <begin position="655"/>
        <end position="776"/>
    </location>
</feature>
<evidence type="ECO:0008006" key="5">
    <source>
        <dbReference type="Google" id="ProtNLM"/>
    </source>
</evidence>
<dbReference type="EMBL" id="CAUYUJ010010890">
    <property type="protein sequence ID" value="CAK0830470.1"/>
    <property type="molecule type" value="Genomic_DNA"/>
</dbReference>
<protein>
    <recommendedName>
        <fullName evidence="5">Centrosomal protein of 162 kDa</fullName>
    </recommendedName>
</protein>
<feature type="coiled-coil region" evidence="1">
    <location>
        <begin position="945"/>
        <end position="1015"/>
    </location>
</feature>
<feature type="coiled-coil region" evidence="1">
    <location>
        <begin position="189"/>
        <end position="419"/>
    </location>
</feature>